<keyword evidence="2" id="KW-1185">Reference proteome</keyword>
<proteinExistence type="predicted"/>
<dbReference type="EMBL" id="JBHSQJ010000122">
    <property type="protein sequence ID" value="MFC5910594.1"/>
    <property type="molecule type" value="Genomic_DNA"/>
</dbReference>
<gene>
    <name evidence="1" type="ORF">ACFP3V_25680</name>
</gene>
<organism evidence="1 2">
    <name type="scientific">Streptacidiphilus monticola</name>
    <dbReference type="NCBI Taxonomy" id="2161674"/>
    <lineage>
        <taxon>Bacteria</taxon>
        <taxon>Bacillati</taxon>
        <taxon>Actinomycetota</taxon>
        <taxon>Actinomycetes</taxon>
        <taxon>Kitasatosporales</taxon>
        <taxon>Streptomycetaceae</taxon>
        <taxon>Streptacidiphilus</taxon>
    </lineage>
</organism>
<evidence type="ECO:0000313" key="2">
    <source>
        <dbReference type="Proteomes" id="UP001596174"/>
    </source>
</evidence>
<protein>
    <submittedName>
        <fullName evidence="1">SRPBCC family protein</fullName>
    </submittedName>
</protein>
<reference evidence="2" key="1">
    <citation type="journal article" date="2019" name="Int. J. Syst. Evol. Microbiol.">
        <title>The Global Catalogue of Microorganisms (GCM) 10K type strain sequencing project: providing services to taxonomists for standard genome sequencing and annotation.</title>
        <authorList>
            <consortium name="The Broad Institute Genomics Platform"/>
            <consortium name="The Broad Institute Genome Sequencing Center for Infectious Disease"/>
            <person name="Wu L."/>
            <person name="Ma J."/>
        </authorList>
    </citation>
    <scope>NUCLEOTIDE SEQUENCE [LARGE SCALE GENOMIC DNA]</scope>
    <source>
        <strain evidence="2">JCM 4816</strain>
    </source>
</reference>
<dbReference type="Proteomes" id="UP001596174">
    <property type="component" value="Unassembled WGS sequence"/>
</dbReference>
<sequence length="112" mass="11534">MSAASGTGHAVGDVVLARTSLGPLGFDDPMEIVALTPPSPGRDGLCRLEKRGRTVRGWAELRVADTPGAAPGSTATWVEDLHVRGIPTALDPVLAAASRLVFGRVLDALLAP</sequence>
<evidence type="ECO:0000313" key="1">
    <source>
        <dbReference type="EMBL" id="MFC5910594.1"/>
    </source>
</evidence>
<dbReference type="RefSeq" id="WP_380588031.1">
    <property type="nucleotide sequence ID" value="NZ_JBHSQJ010000122.1"/>
</dbReference>
<name>A0ABW1GAD2_9ACTN</name>
<comment type="caution">
    <text evidence="1">The sequence shown here is derived from an EMBL/GenBank/DDBJ whole genome shotgun (WGS) entry which is preliminary data.</text>
</comment>
<accession>A0ABW1GAD2</accession>